<dbReference type="PANTHER" id="PTHR31672:SF2">
    <property type="entry name" value="F-BOX DOMAIN-CONTAINING PROTEIN"/>
    <property type="match status" value="1"/>
</dbReference>
<dbReference type="Gramene" id="TRITD3Av1G001230.1">
    <property type="protein sequence ID" value="TRITD3Av1G001230.1"/>
    <property type="gene ID" value="TRITD3Av1G001230"/>
</dbReference>
<keyword evidence="2" id="KW-1185">Reference proteome</keyword>
<evidence type="ECO:0000313" key="2">
    <source>
        <dbReference type="Proteomes" id="UP000324705"/>
    </source>
</evidence>
<dbReference type="EMBL" id="LT934115">
    <property type="protein sequence ID" value="VAH55345.1"/>
    <property type="molecule type" value="Genomic_DNA"/>
</dbReference>
<dbReference type="InterPro" id="IPR050796">
    <property type="entry name" value="SCF_F-box_component"/>
</dbReference>
<dbReference type="SUPFAM" id="SSF81383">
    <property type="entry name" value="F-box domain"/>
    <property type="match status" value="1"/>
</dbReference>
<accession>A0A9R0R7B0</accession>
<dbReference type="Proteomes" id="UP000324705">
    <property type="component" value="Chromosome 3A"/>
</dbReference>
<dbReference type="PANTHER" id="PTHR31672">
    <property type="entry name" value="BNACNNG10540D PROTEIN"/>
    <property type="match status" value="1"/>
</dbReference>
<gene>
    <name evidence="1" type="ORF">TRITD_3Av1G001230</name>
</gene>
<dbReference type="Gene3D" id="1.20.1280.50">
    <property type="match status" value="1"/>
</dbReference>
<proteinExistence type="predicted"/>
<dbReference type="OMA" id="HETTQWD"/>
<protein>
    <recommendedName>
        <fullName evidence="3">F-box associated domain-containing protein</fullName>
    </recommendedName>
</protein>
<organism evidence="1 2">
    <name type="scientific">Triticum turgidum subsp. durum</name>
    <name type="common">Durum wheat</name>
    <name type="synonym">Triticum durum</name>
    <dbReference type="NCBI Taxonomy" id="4567"/>
    <lineage>
        <taxon>Eukaryota</taxon>
        <taxon>Viridiplantae</taxon>
        <taxon>Streptophyta</taxon>
        <taxon>Embryophyta</taxon>
        <taxon>Tracheophyta</taxon>
        <taxon>Spermatophyta</taxon>
        <taxon>Magnoliopsida</taxon>
        <taxon>Liliopsida</taxon>
        <taxon>Poales</taxon>
        <taxon>Poaceae</taxon>
        <taxon>BOP clade</taxon>
        <taxon>Pooideae</taxon>
        <taxon>Triticodae</taxon>
        <taxon>Triticeae</taxon>
        <taxon>Triticinae</taxon>
        <taxon>Triticum</taxon>
    </lineage>
</organism>
<sequence>MRSDSHMPTSYIPSHYRSLEKKISTPSARRQQRKSQPATMAAAAAEAPLLRELPDAIVLWEILVRLDPKSLLRCRAVRRGWRSATSTHPFLLAHHARQPALSIFSHCEYIGSDRKQDILLLDHQAAQLHTVVRFDRPYQLEGCCDGLLLLSTRHSILNASRTGLSVCNPTTREMASPGLLLDFNILGMYPHRPTGEYRLLLQGRKHETTQWDTPTDRTGFYVLALGSHQPPRHVGCGSETKLAWAIFEAGVPVRLRDCLHWYRVFYRNPSEEDTGSKLVVFDTIAESFRQMRAPLVPTKSYIFEMDGMLGIYTCNSMTTGQVVDIWVLHNYGSEAWDLKYRVRLPIARIRGRPEGPAGGWFLDVVSGDGGNALLLLCFGRSMFYIDTDGKLVSTLRSCHSWDQRLKQTLVPHGFFKALEGYAVNGSPFIPSI</sequence>
<evidence type="ECO:0000313" key="1">
    <source>
        <dbReference type="EMBL" id="VAH55345.1"/>
    </source>
</evidence>
<dbReference type="AlphaFoldDB" id="A0A9R0R7B0"/>
<reference evidence="1 2" key="1">
    <citation type="submission" date="2017-09" db="EMBL/GenBank/DDBJ databases">
        <authorList>
            <consortium name="International Durum Wheat Genome Sequencing Consortium (IDWGSC)"/>
            <person name="Milanesi L."/>
        </authorList>
    </citation>
    <scope>NUCLEOTIDE SEQUENCE [LARGE SCALE GENOMIC DNA]</scope>
    <source>
        <strain evidence="2">cv. Svevo</strain>
    </source>
</reference>
<name>A0A9R0R7B0_TRITD</name>
<dbReference type="InterPro" id="IPR036047">
    <property type="entry name" value="F-box-like_dom_sf"/>
</dbReference>
<evidence type="ECO:0008006" key="3">
    <source>
        <dbReference type="Google" id="ProtNLM"/>
    </source>
</evidence>